<dbReference type="AlphaFoldDB" id="A0A0R2H1Z7"/>
<dbReference type="PATRIC" id="fig|1629.5.peg.250"/>
<dbReference type="RefSeq" id="WP_057743897.1">
    <property type="nucleotide sequence ID" value="NZ_BJLU01000001.1"/>
</dbReference>
<keyword evidence="2" id="KW-1185">Reference proteome</keyword>
<dbReference type="EMBL" id="JQBM01000001">
    <property type="protein sequence ID" value="KRN46979.1"/>
    <property type="molecule type" value="Genomic_DNA"/>
</dbReference>
<protein>
    <submittedName>
        <fullName evidence="1">Uncharacterized protein</fullName>
    </submittedName>
</protein>
<proteinExistence type="predicted"/>
<comment type="caution">
    <text evidence="1">The sequence shown here is derived from an EMBL/GenBank/DDBJ whole genome shotgun (WGS) entry which is preliminary data.</text>
</comment>
<reference evidence="1 2" key="1">
    <citation type="journal article" date="2015" name="Genome Announc.">
        <title>Expanding the biotechnology potential of lactobacilli through comparative genomics of 213 strains and associated genera.</title>
        <authorList>
            <person name="Sun Z."/>
            <person name="Harris H.M."/>
            <person name="McCann A."/>
            <person name="Guo C."/>
            <person name="Argimon S."/>
            <person name="Zhang W."/>
            <person name="Yang X."/>
            <person name="Jeffery I.B."/>
            <person name="Cooney J.C."/>
            <person name="Kagawa T.F."/>
            <person name="Liu W."/>
            <person name="Song Y."/>
            <person name="Salvetti E."/>
            <person name="Wrobel A."/>
            <person name="Rasinkangas P."/>
            <person name="Parkhill J."/>
            <person name="Rea M.C."/>
            <person name="O'Sullivan O."/>
            <person name="Ritari J."/>
            <person name="Douillard F.P."/>
            <person name="Paul Ross R."/>
            <person name="Yang R."/>
            <person name="Briner A.E."/>
            <person name="Felis G.E."/>
            <person name="de Vos W.M."/>
            <person name="Barrangou R."/>
            <person name="Klaenhammer T.R."/>
            <person name="Caufield P.W."/>
            <person name="Cui Y."/>
            <person name="Zhang H."/>
            <person name="O'Toole P.W."/>
        </authorList>
    </citation>
    <scope>NUCLEOTIDE SEQUENCE [LARGE SCALE GENOMIC DNA]</scope>
    <source>
        <strain evidence="1 2">DSM 20410</strain>
    </source>
</reference>
<name>A0A0R2H1Z7_WEIVI</name>
<accession>A0A0R2H1Z7</accession>
<sequence>MSEFMIGSSVQVQEPTKLQTPALVMGYDPTSEQYLVRFEGGEQAHYSANQLKNWCTCEI</sequence>
<evidence type="ECO:0000313" key="1">
    <source>
        <dbReference type="EMBL" id="KRN46979.1"/>
    </source>
</evidence>
<gene>
    <name evidence="1" type="ORF">IV50_GL000246</name>
</gene>
<organism evidence="1 2">
    <name type="scientific">Weissella viridescens</name>
    <name type="common">Lactobacillus viridescens</name>
    <dbReference type="NCBI Taxonomy" id="1629"/>
    <lineage>
        <taxon>Bacteria</taxon>
        <taxon>Bacillati</taxon>
        <taxon>Bacillota</taxon>
        <taxon>Bacilli</taxon>
        <taxon>Lactobacillales</taxon>
        <taxon>Lactobacillaceae</taxon>
        <taxon>Weissella</taxon>
    </lineage>
</organism>
<dbReference type="OrthoDB" id="2147568at2"/>
<dbReference type="Proteomes" id="UP000051992">
    <property type="component" value="Unassembled WGS sequence"/>
</dbReference>
<evidence type="ECO:0000313" key="2">
    <source>
        <dbReference type="Proteomes" id="UP000051992"/>
    </source>
</evidence>